<name>A0AAV9D1F4_ACOCL</name>
<comment type="caution">
    <text evidence="2">The sequence shown here is derived from an EMBL/GenBank/DDBJ whole genome shotgun (WGS) entry which is preliminary data.</text>
</comment>
<dbReference type="AlphaFoldDB" id="A0AAV9D1F4"/>
<feature type="compositionally biased region" description="Polar residues" evidence="1">
    <location>
        <begin position="81"/>
        <end position="101"/>
    </location>
</feature>
<gene>
    <name evidence="2" type="ORF">QJS10_CPA16g01147</name>
</gene>
<feature type="region of interest" description="Disordered" evidence="1">
    <location>
        <begin position="45"/>
        <end position="130"/>
    </location>
</feature>
<feature type="compositionally biased region" description="Polar residues" evidence="1">
    <location>
        <begin position="52"/>
        <end position="63"/>
    </location>
</feature>
<evidence type="ECO:0000313" key="2">
    <source>
        <dbReference type="EMBL" id="KAK1294639.1"/>
    </source>
</evidence>
<evidence type="ECO:0000256" key="1">
    <source>
        <dbReference type="SAM" id="MobiDB-lite"/>
    </source>
</evidence>
<sequence length="130" mass="14066">MMGDMGLTSSTSSATPHADDLEDLVGDSFAHTEFTIEDFFSDVRLEAEMDEQPQQSAQVSDQAPQMPLQTYVRGPRRVWGTSATASRGSGEQLTTLPQSGVPSTATDVPSSSAPPAPRKTKKKRFMRIFG</sequence>
<dbReference type="Proteomes" id="UP001180020">
    <property type="component" value="Unassembled WGS sequence"/>
</dbReference>
<feature type="compositionally biased region" description="Low complexity" evidence="1">
    <location>
        <begin position="102"/>
        <end position="111"/>
    </location>
</feature>
<feature type="compositionally biased region" description="Basic residues" evidence="1">
    <location>
        <begin position="118"/>
        <end position="130"/>
    </location>
</feature>
<organism evidence="2 3">
    <name type="scientific">Acorus calamus</name>
    <name type="common">Sweet flag</name>
    <dbReference type="NCBI Taxonomy" id="4465"/>
    <lineage>
        <taxon>Eukaryota</taxon>
        <taxon>Viridiplantae</taxon>
        <taxon>Streptophyta</taxon>
        <taxon>Embryophyta</taxon>
        <taxon>Tracheophyta</taxon>
        <taxon>Spermatophyta</taxon>
        <taxon>Magnoliopsida</taxon>
        <taxon>Liliopsida</taxon>
        <taxon>Acoraceae</taxon>
        <taxon>Acorus</taxon>
    </lineage>
</organism>
<evidence type="ECO:0000313" key="3">
    <source>
        <dbReference type="Proteomes" id="UP001180020"/>
    </source>
</evidence>
<dbReference type="EMBL" id="JAUJYO010000016">
    <property type="protein sequence ID" value="KAK1294639.1"/>
    <property type="molecule type" value="Genomic_DNA"/>
</dbReference>
<proteinExistence type="predicted"/>
<reference evidence="2" key="2">
    <citation type="submission" date="2023-06" db="EMBL/GenBank/DDBJ databases">
        <authorList>
            <person name="Ma L."/>
            <person name="Liu K.-W."/>
            <person name="Li Z."/>
            <person name="Hsiao Y.-Y."/>
            <person name="Qi Y."/>
            <person name="Fu T."/>
            <person name="Tang G."/>
            <person name="Zhang D."/>
            <person name="Sun W.-H."/>
            <person name="Liu D.-K."/>
            <person name="Li Y."/>
            <person name="Chen G.-Z."/>
            <person name="Liu X.-D."/>
            <person name="Liao X.-Y."/>
            <person name="Jiang Y.-T."/>
            <person name="Yu X."/>
            <person name="Hao Y."/>
            <person name="Huang J."/>
            <person name="Zhao X.-W."/>
            <person name="Ke S."/>
            <person name="Chen Y.-Y."/>
            <person name="Wu W.-L."/>
            <person name="Hsu J.-L."/>
            <person name="Lin Y.-F."/>
            <person name="Huang M.-D."/>
            <person name="Li C.-Y."/>
            <person name="Huang L."/>
            <person name="Wang Z.-W."/>
            <person name="Zhao X."/>
            <person name="Zhong W.-Y."/>
            <person name="Peng D.-H."/>
            <person name="Ahmad S."/>
            <person name="Lan S."/>
            <person name="Zhang J.-S."/>
            <person name="Tsai W.-C."/>
            <person name="Van De Peer Y."/>
            <person name="Liu Z.-J."/>
        </authorList>
    </citation>
    <scope>NUCLEOTIDE SEQUENCE</scope>
    <source>
        <strain evidence="2">CP</strain>
        <tissue evidence="2">Leaves</tissue>
    </source>
</reference>
<keyword evidence="3" id="KW-1185">Reference proteome</keyword>
<protein>
    <submittedName>
        <fullName evidence="2">Uncharacterized protein</fullName>
    </submittedName>
</protein>
<reference evidence="2" key="1">
    <citation type="journal article" date="2023" name="Nat. Commun.">
        <title>Diploid and tetraploid genomes of Acorus and the evolution of monocots.</title>
        <authorList>
            <person name="Ma L."/>
            <person name="Liu K.W."/>
            <person name="Li Z."/>
            <person name="Hsiao Y.Y."/>
            <person name="Qi Y."/>
            <person name="Fu T."/>
            <person name="Tang G.D."/>
            <person name="Zhang D."/>
            <person name="Sun W.H."/>
            <person name="Liu D.K."/>
            <person name="Li Y."/>
            <person name="Chen G.Z."/>
            <person name="Liu X.D."/>
            <person name="Liao X.Y."/>
            <person name="Jiang Y.T."/>
            <person name="Yu X."/>
            <person name="Hao Y."/>
            <person name="Huang J."/>
            <person name="Zhao X.W."/>
            <person name="Ke S."/>
            <person name="Chen Y.Y."/>
            <person name="Wu W.L."/>
            <person name="Hsu J.L."/>
            <person name="Lin Y.F."/>
            <person name="Huang M.D."/>
            <person name="Li C.Y."/>
            <person name="Huang L."/>
            <person name="Wang Z.W."/>
            <person name="Zhao X."/>
            <person name="Zhong W.Y."/>
            <person name="Peng D.H."/>
            <person name="Ahmad S."/>
            <person name="Lan S."/>
            <person name="Zhang J.S."/>
            <person name="Tsai W.C."/>
            <person name="Van de Peer Y."/>
            <person name="Liu Z.J."/>
        </authorList>
    </citation>
    <scope>NUCLEOTIDE SEQUENCE</scope>
    <source>
        <strain evidence="2">CP</strain>
    </source>
</reference>
<feature type="region of interest" description="Disordered" evidence="1">
    <location>
        <begin position="1"/>
        <end position="20"/>
    </location>
</feature>
<accession>A0AAV9D1F4</accession>